<dbReference type="AlphaFoldDB" id="A0A2G1W558"/>
<dbReference type="EMBL" id="NIZW01000012">
    <property type="protein sequence ID" value="PHQ34162.1"/>
    <property type="molecule type" value="Genomic_DNA"/>
</dbReference>
<dbReference type="InterPro" id="IPR058625">
    <property type="entry name" value="MdtA-like_BSH"/>
</dbReference>
<reference evidence="4 5" key="1">
    <citation type="submission" date="2017-06" db="EMBL/GenBank/DDBJ databases">
        <title>Description of Rhodopirellula bahusiensis sp. nov.</title>
        <authorList>
            <person name="Kizina J."/>
            <person name="Harder J."/>
        </authorList>
    </citation>
    <scope>NUCLEOTIDE SEQUENCE [LARGE SCALE GENOMIC DNA]</scope>
    <source>
        <strain evidence="4 5">SWK21</strain>
    </source>
</reference>
<dbReference type="NCBIfam" id="TIGR01730">
    <property type="entry name" value="RND_mfp"/>
    <property type="match status" value="1"/>
</dbReference>
<evidence type="ECO:0000256" key="1">
    <source>
        <dbReference type="ARBA" id="ARBA00009477"/>
    </source>
</evidence>
<dbReference type="PANTHER" id="PTHR30469:SF15">
    <property type="entry name" value="HLYD FAMILY OF SECRETION PROTEINS"/>
    <property type="match status" value="1"/>
</dbReference>
<dbReference type="GO" id="GO:1990281">
    <property type="term" value="C:efflux pump complex"/>
    <property type="evidence" value="ECO:0007669"/>
    <property type="project" value="TreeGrafter"/>
</dbReference>
<dbReference type="Pfam" id="PF25917">
    <property type="entry name" value="BSH_RND"/>
    <property type="match status" value="1"/>
</dbReference>
<keyword evidence="2" id="KW-0175">Coiled coil</keyword>
<dbReference type="InterPro" id="IPR006143">
    <property type="entry name" value="RND_pump_MFP"/>
</dbReference>
<keyword evidence="5" id="KW-1185">Reference proteome</keyword>
<dbReference type="PANTHER" id="PTHR30469">
    <property type="entry name" value="MULTIDRUG RESISTANCE PROTEIN MDTA"/>
    <property type="match status" value="1"/>
</dbReference>
<comment type="caution">
    <text evidence="4">The sequence shown here is derived from an EMBL/GenBank/DDBJ whole genome shotgun (WGS) entry which is preliminary data.</text>
</comment>
<dbReference type="OrthoDB" id="247545at2"/>
<gene>
    <name evidence="4" type="ORF">CEE69_16045</name>
</gene>
<name>A0A2G1W558_9BACT</name>
<evidence type="ECO:0000313" key="4">
    <source>
        <dbReference type="EMBL" id="PHQ34162.1"/>
    </source>
</evidence>
<comment type="similarity">
    <text evidence="1">Belongs to the membrane fusion protein (MFP) (TC 8.A.1) family.</text>
</comment>
<dbReference type="Proteomes" id="UP000225740">
    <property type="component" value="Unassembled WGS sequence"/>
</dbReference>
<evidence type="ECO:0000256" key="2">
    <source>
        <dbReference type="SAM" id="Coils"/>
    </source>
</evidence>
<accession>A0A2G1W558</accession>
<evidence type="ECO:0000313" key="5">
    <source>
        <dbReference type="Proteomes" id="UP000225740"/>
    </source>
</evidence>
<dbReference type="Gene3D" id="2.40.50.100">
    <property type="match status" value="1"/>
</dbReference>
<proteinExistence type="inferred from homology"/>
<evidence type="ECO:0000259" key="3">
    <source>
        <dbReference type="Pfam" id="PF25917"/>
    </source>
</evidence>
<protein>
    <recommendedName>
        <fullName evidence="3">Multidrug resistance protein MdtA-like barrel-sandwich hybrid domain-containing protein</fullName>
    </recommendedName>
</protein>
<feature type="coiled-coil region" evidence="2">
    <location>
        <begin position="103"/>
        <end position="168"/>
    </location>
</feature>
<dbReference type="Gene3D" id="1.20.1600.10">
    <property type="entry name" value="Outer membrane efflux proteins (OEP)"/>
    <property type="match status" value="1"/>
</dbReference>
<feature type="domain" description="Multidrug resistance protein MdtA-like barrel-sandwich hybrid" evidence="3">
    <location>
        <begin position="51"/>
        <end position="204"/>
    </location>
</feature>
<dbReference type="Gene3D" id="2.40.30.170">
    <property type="match status" value="1"/>
</dbReference>
<dbReference type="GeneID" id="90609574"/>
<dbReference type="RefSeq" id="WP_099261670.1">
    <property type="nucleotide sequence ID" value="NZ_NIZW01000012.1"/>
</dbReference>
<dbReference type="GO" id="GO:0015562">
    <property type="term" value="F:efflux transmembrane transporter activity"/>
    <property type="evidence" value="ECO:0007669"/>
    <property type="project" value="TreeGrafter"/>
</dbReference>
<organism evidence="4 5">
    <name type="scientific">Rhodopirellula bahusiensis</name>
    <dbReference type="NCBI Taxonomy" id="2014065"/>
    <lineage>
        <taxon>Bacteria</taxon>
        <taxon>Pseudomonadati</taxon>
        <taxon>Planctomycetota</taxon>
        <taxon>Planctomycetia</taxon>
        <taxon>Pirellulales</taxon>
        <taxon>Pirellulaceae</taxon>
        <taxon>Rhodopirellula</taxon>
    </lineage>
</organism>
<sequence>MQSQHALAYHPVQISFALSTRVAVLLLILGSSSQTSQGEEWISFTQPVHRIELAAKESGRIEEVLVKKGDEVCAGQVLIRLDDDLHRIGQRLAECDAKDNSQIEQLRIELESYRTHAKNVRRLYDSGATSPEELREADLKVATQEIALQSAQNDSAQKQLRLEEANTRLERRLVRTPLSGVVVDVIAHPGEYVSTATPHLMTLVQLDRLRCTFFLDTDAASSLTVGQSVALEFDSARRSPVVGEVEHISAVTEADSGLVSVDVMLNNDSRQWRAGRRVRLLSLQPVVTRSSARTSPSLNPPLSNAPSALTAPRISVSASHRDLEAYYAR</sequence>
<dbReference type="SUPFAM" id="SSF111369">
    <property type="entry name" value="HlyD-like secretion proteins"/>
    <property type="match status" value="1"/>
</dbReference>